<dbReference type="EMBL" id="NMVR01000042">
    <property type="protein sequence ID" value="PJG37770.1"/>
    <property type="molecule type" value="Genomic_DNA"/>
</dbReference>
<proteinExistence type="predicted"/>
<evidence type="ECO:0000313" key="4">
    <source>
        <dbReference type="Proteomes" id="UP000231328"/>
    </source>
</evidence>
<evidence type="ECO:0000313" key="1">
    <source>
        <dbReference type="EMBL" id="PJD86005.1"/>
    </source>
</evidence>
<accession>A0A244B0B0</accession>
<dbReference type="Proteomes" id="UP000229974">
    <property type="component" value="Unassembled WGS sequence"/>
</dbReference>
<sequence length="61" mass="7207">MSHSLMTDVISAKNRKRRGRRKVVLPIFTQPLRDYAGFLFWQSLCTQNEVRFVGRIQINLL</sequence>
<name>A0A244B0B0_9ENTR</name>
<evidence type="ECO:0000313" key="2">
    <source>
        <dbReference type="EMBL" id="PJG37770.1"/>
    </source>
</evidence>
<dbReference type="AlphaFoldDB" id="A0A244B0B0"/>
<reference evidence="2 4" key="2">
    <citation type="submission" date="2017-07" db="EMBL/GenBank/DDBJ databases">
        <title>Draft genome sequence of Enterobacter cloacae ST128, a clinical strain coproducing KPC-2 and NDM-1 carbapenemases.</title>
        <authorList>
            <person name="Li X."/>
        </authorList>
    </citation>
    <scope>NUCLEOTIDE SEQUENCE [LARGE SCALE GENOMIC DNA]</scope>
    <source>
        <strain evidence="2 4">HBY</strain>
    </source>
</reference>
<protein>
    <submittedName>
        <fullName evidence="1">Uncharacterized protein</fullName>
    </submittedName>
</protein>
<evidence type="ECO:0000313" key="3">
    <source>
        <dbReference type="Proteomes" id="UP000229974"/>
    </source>
</evidence>
<dbReference type="Proteomes" id="UP000231328">
    <property type="component" value="Unassembled WGS sequence"/>
</dbReference>
<gene>
    <name evidence="1" type="ORF">B9Q30_08830</name>
    <name evidence="2" type="ORF">CGZ54_21785</name>
</gene>
<comment type="caution">
    <text evidence="1">The sequence shown here is derived from an EMBL/GenBank/DDBJ whole genome shotgun (WGS) entry which is preliminary data.</text>
</comment>
<reference evidence="1 3" key="1">
    <citation type="journal article" date="2017" name="J. Antimicrob. Chemother.">
        <title>Characterization of the population structure, drug resistance mechanisms and plasmids of the community-associated Enterobacter cloacae complex in China.</title>
        <authorList>
            <person name="Zhou K."/>
            <person name="Yu W."/>
            <person name="Cao X."/>
            <person name="Shen P."/>
            <person name="Lu H."/>
            <person name="Luo Q."/>
            <person name="Rossen J.W.A."/>
            <person name="Xiao Y."/>
        </authorList>
    </citation>
    <scope>NUCLEOTIDE SEQUENCE [LARGE SCALE GENOMIC DNA]</scope>
    <source>
        <strain evidence="1 3">ECC904</strain>
    </source>
</reference>
<dbReference type="EMBL" id="NEEW01000005">
    <property type="protein sequence ID" value="PJD86005.1"/>
    <property type="molecule type" value="Genomic_DNA"/>
</dbReference>
<organism evidence="1 3">
    <name type="scientific">Enterobacter hormaechei</name>
    <dbReference type="NCBI Taxonomy" id="158836"/>
    <lineage>
        <taxon>Bacteria</taxon>
        <taxon>Pseudomonadati</taxon>
        <taxon>Pseudomonadota</taxon>
        <taxon>Gammaproteobacteria</taxon>
        <taxon>Enterobacterales</taxon>
        <taxon>Enterobacteriaceae</taxon>
        <taxon>Enterobacter</taxon>
        <taxon>Enterobacter cloacae complex</taxon>
    </lineage>
</organism>